<proteinExistence type="predicted"/>
<keyword evidence="2" id="KW-1185">Reference proteome</keyword>
<organism evidence="1 2">
    <name type="scientific">Paenibacillus pinisoli</name>
    <dbReference type="NCBI Taxonomy" id="1276110"/>
    <lineage>
        <taxon>Bacteria</taxon>
        <taxon>Bacillati</taxon>
        <taxon>Bacillota</taxon>
        <taxon>Bacilli</taxon>
        <taxon>Bacillales</taxon>
        <taxon>Paenibacillaceae</taxon>
        <taxon>Paenibacillus</taxon>
    </lineage>
</organism>
<dbReference type="AlphaFoldDB" id="A0A3A6PTK6"/>
<gene>
    <name evidence="1" type="ORF">D3P09_11645</name>
</gene>
<name>A0A3A6PTK6_9BACL</name>
<dbReference type="RefSeq" id="WP_120109947.1">
    <property type="nucleotide sequence ID" value="NZ_QXQB01000002.1"/>
</dbReference>
<protein>
    <submittedName>
        <fullName evidence="1">Uncharacterized protein</fullName>
    </submittedName>
</protein>
<sequence>MSAKAKISGLGKGRRAVLVSGDRRRHHRRHHRRHEDFAVEGIQEMGADLSRSFAKLRKRCKARRLVAAIRHCDRRAINEIFEWRCRAICFFRKPGFDCVKISCCFGRGSAFVTFDICVRSLNRCCGFDGGFRNGFF</sequence>
<dbReference type="OrthoDB" id="2620714at2"/>
<evidence type="ECO:0000313" key="1">
    <source>
        <dbReference type="EMBL" id="RJX40021.1"/>
    </source>
</evidence>
<evidence type="ECO:0000313" key="2">
    <source>
        <dbReference type="Proteomes" id="UP000267798"/>
    </source>
</evidence>
<accession>A0A3A6PTK6</accession>
<comment type="caution">
    <text evidence="1">The sequence shown here is derived from an EMBL/GenBank/DDBJ whole genome shotgun (WGS) entry which is preliminary data.</text>
</comment>
<reference evidence="1 2" key="1">
    <citation type="submission" date="2018-09" db="EMBL/GenBank/DDBJ databases">
        <title>Paenibacillus aracenensis nov. sp. isolated from a cave in southern Spain.</title>
        <authorList>
            <person name="Jurado V."/>
            <person name="Gutierrez-Patricio S."/>
            <person name="Gonzalez-Pimentel J.L."/>
            <person name="Miller A.Z."/>
            <person name="Laiz L."/>
            <person name="Saiz-Jimenez C."/>
        </authorList>
    </citation>
    <scope>NUCLEOTIDE SEQUENCE [LARGE SCALE GENOMIC DNA]</scope>
    <source>
        <strain evidence="1 2">JCM 19203</strain>
    </source>
</reference>
<dbReference type="Proteomes" id="UP000267798">
    <property type="component" value="Unassembled WGS sequence"/>
</dbReference>
<dbReference type="EMBL" id="QXQB01000002">
    <property type="protein sequence ID" value="RJX40021.1"/>
    <property type="molecule type" value="Genomic_DNA"/>
</dbReference>